<dbReference type="PROSITE" id="PS50106">
    <property type="entry name" value="PDZ"/>
    <property type="match status" value="2"/>
</dbReference>
<reference evidence="17" key="1">
    <citation type="journal article" date="2021" name="ISME J.">
        <title>Evolutionary origin and ecological implication of a unique nif island in free-living Bradyrhizobium lineages.</title>
        <authorList>
            <person name="Tao J."/>
        </authorList>
    </citation>
    <scope>NUCLEOTIDE SEQUENCE [LARGE SCALE GENOMIC DNA]</scope>
    <source>
        <strain evidence="17">SZCCT0434</strain>
    </source>
</reference>
<evidence type="ECO:0000256" key="8">
    <source>
        <dbReference type="ARBA" id="ARBA00022737"/>
    </source>
</evidence>
<keyword evidence="8" id="KW-0677">Repeat</keyword>
<evidence type="ECO:0000256" key="9">
    <source>
        <dbReference type="ARBA" id="ARBA00022764"/>
    </source>
</evidence>
<feature type="domain" description="PDZ" evidence="15">
    <location>
        <begin position="309"/>
        <end position="363"/>
    </location>
</feature>
<evidence type="ECO:0000256" key="4">
    <source>
        <dbReference type="ARBA" id="ARBA00013035"/>
    </source>
</evidence>
<dbReference type="Gene3D" id="2.30.42.10">
    <property type="match status" value="2"/>
</dbReference>
<dbReference type="PRINTS" id="PR00834">
    <property type="entry name" value="PROTEASES2C"/>
</dbReference>
<keyword evidence="9" id="KW-0574">Periplasm</keyword>
<dbReference type="RefSeq" id="WP_212494596.1">
    <property type="nucleotide sequence ID" value="NZ_JAFCJH010000047.1"/>
</dbReference>
<keyword evidence="6" id="KW-0645">Protease</keyword>
<protein>
    <recommendedName>
        <fullName evidence="5">Probable periplasmic serine endoprotease DegP-like</fullName>
        <ecNumber evidence="4">3.4.21.107</ecNumber>
    </recommendedName>
    <alternativeName>
        <fullName evidence="13">Protease Do</fullName>
    </alternativeName>
</protein>
<dbReference type="SUPFAM" id="SSF50156">
    <property type="entry name" value="PDZ domain-like"/>
    <property type="match status" value="2"/>
</dbReference>
<dbReference type="Gene3D" id="2.40.10.120">
    <property type="match status" value="1"/>
</dbReference>
<evidence type="ECO:0000256" key="14">
    <source>
        <dbReference type="SAM" id="Phobius"/>
    </source>
</evidence>
<gene>
    <name evidence="16" type="ORF">JQ615_31980</name>
</gene>
<evidence type="ECO:0000256" key="1">
    <source>
        <dbReference type="ARBA" id="ARBA00001772"/>
    </source>
</evidence>
<dbReference type="PANTHER" id="PTHR22939">
    <property type="entry name" value="SERINE PROTEASE FAMILY S1C HTRA-RELATED"/>
    <property type="match status" value="1"/>
</dbReference>
<dbReference type="InterPro" id="IPR009003">
    <property type="entry name" value="Peptidase_S1_PA"/>
</dbReference>
<organism evidence="16 17">
    <name type="scientific">Bradyrhizobium jicamae</name>
    <dbReference type="NCBI Taxonomy" id="280332"/>
    <lineage>
        <taxon>Bacteria</taxon>
        <taxon>Pseudomonadati</taxon>
        <taxon>Pseudomonadota</taxon>
        <taxon>Alphaproteobacteria</taxon>
        <taxon>Hyphomicrobiales</taxon>
        <taxon>Nitrobacteraceae</taxon>
        <taxon>Bradyrhizobium</taxon>
    </lineage>
</organism>
<dbReference type="CDD" id="cd10839">
    <property type="entry name" value="cpPDZ1_DegP-like"/>
    <property type="match status" value="1"/>
</dbReference>
<dbReference type="NCBIfam" id="TIGR02037">
    <property type="entry name" value="degP_htrA_DO"/>
    <property type="match status" value="1"/>
</dbReference>
<comment type="caution">
    <text evidence="16">The sequence shown here is derived from an EMBL/GenBank/DDBJ whole genome shotgun (WGS) entry which is preliminary data.</text>
</comment>
<dbReference type="Pfam" id="PF13180">
    <property type="entry name" value="PDZ_2"/>
    <property type="match status" value="2"/>
</dbReference>
<dbReference type="SMART" id="SM00228">
    <property type="entry name" value="PDZ"/>
    <property type="match status" value="2"/>
</dbReference>
<dbReference type="EC" id="3.4.21.107" evidence="4"/>
<evidence type="ECO:0000256" key="7">
    <source>
        <dbReference type="ARBA" id="ARBA00022729"/>
    </source>
</evidence>
<keyword evidence="12" id="KW-0346">Stress response</keyword>
<dbReference type="EMBL" id="JAFCJH010000047">
    <property type="protein sequence ID" value="MBR0799995.1"/>
    <property type="molecule type" value="Genomic_DNA"/>
</dbReference>
<feature type="transmembrane region" description="Helical" evidence="14">
    <location>
        <begin position="21"/>
        <end position="43"/>
    </location>
</feature>
<keyword evidence="7" id="KW-0732">Signal</keyword>
<keyword evidence="17" id="KW-1185">Reference proteome</keyword>
<evidence type="ECO:0000259" key="15">
    <source>
        <dbReference type="PROSITE" id="PS50106"/>
    </source>
</evidence>
<proteinExistence type="inferred from homology"/>
<keyword evidence="14" id="KW-0812">Transmembrane</keyword>
<evidence type="ECO:0000256" key="10">
    <source>
        <dbReference type="ARBA" id="ARBA00022801"/>
    </source>
</evidence>
<dbReference type="Proteomes" id="UP001315278">
    <property type="component" value="Unassembled WGS sequence"/>
</dbReference>
<evidence type="ECO:0000256" key="5">
    <source>
        <dbReference type="ARBA" id="ARBA00013958"/>
    </source>
</evidence>
<evidence type="ECO:0000313" key="16">
    <source>
        <dbReference type="EMBL" id="MBR0799995.1"/>
    </source>
</evidence>
<keyword evidence="11" id="KW-0720">Serine protease</keyword>
<dbReference type="InterPro" id="IPR011782">
    <property type="entry name" value="Pept_S1C_Do"/>
</dbReference>
<dbReference type="Pfam" id="PF13365">
    <property type="entry name" value="Trypsin_2"/>
    <property type="match status" value="1"/>
</dbReference>
<comment type="subcellular location">
    <subcellularLocation>
        <location evidence="2">Periplasm</location>
    </subcellularLocation>
</comment>
<evidence type="ECO:0000256" key="13">
    <source>
        <dbReference type="ARBA" id="ARBA00032850"/>
    </source>
</evidence>
<comment type="catalytic activity">
    <reaction evidence="1">
        <text>Acts on substrates that are at least partially unfolded. The cleavage site P1 residue is normally between a pair of hydrophobic residues, such as Val-|-Val.</text>
        <dbReference type="EC" id="3.4.21.107"/>
    </reaction>
</comment>
<dbReference type="SUPFAM" id="SSF50494">
    <property type="entry name" value="Trypsin-like serine proteases"/>
    <property type="match status" value="1"/>
</dbReference>
<keyword evidence="14" id="KW-1133">Transmembrane helix</keyword>
<keyword evidence="14" id="KW-0472">Membrane</keyword>
<dbReference type="PANTHER" id="PTHR22939:SF130">
    <property type="entry name" value="PERIPLASMIC SERINE ENDOPROTEASE DEGP-LIKE-RELATED"/>
    <property type="match status" value="1"/>
</dbReference>
<feature type="domain" description="PDZ" evidence="15">
    <location>
        <begin position="407"/>
        <end position="473"/>
    </location>
</feature>
<dbReference type="InterPro" id="IPR001478">
    <property type="entry name" value="PDZ"/>
</dbReference>
<sequence length="511" mass="52325">MPNDNNDSRDRTSRRPLSARRLTLLGSVAVIGAAVVAGGPIGYGRFGGQAFAATTSTSQTQGPAGFADLVAKVKPAVISVRVKLDEGSDAAGPNAENMPPSMQGTPFEKFFRQFGQDGVPGGKLQRHEIITGVGSGFFISADGYAVTNNHVVDHAKSVQVTTDDGTIYTAKVIGTDPKTDLALIKVEGKSDFTYVNLESKAPRVGDWVVAVGNPYGLGGTVTAGIISAEGRDIGAGPYDNYIQIDAPINKGNSGGPTFDANGNVIGVNTAIYSPSGGSVGIGFDVPAPTVKMIVAQLKEHGTVTRGYIGVQVQPVTAGIAESLGLKQAQGALVDEAQPNTPAAQAGIRPGDVITKVNGNAVKDSRTLAREISGMAPGTSAKLDILRKGEAQTVDVTLAKMPNETQKVARADESEQGSTKDVPHLGLSVAPAGDVGGAGDKGVVVTAVEPDGPAAEHGFKSGDVILAVGGKDVSTAADLRGALSEAKSNGKHDVLMRVKTSDNTHFVAMPIG</sequence>
<dbReference type="InterPro" id="IPR001940">
    <property type="entry name" value="Peptidase_S1C"/>
</dbReference>
<evidence type="ECO:0000256" key="12">
    <source>
        <dbReference type="ARBA" id="ARBA00023016"/>
    </source>
</evidence>
<evidence type="ECO:0000313" key="17">
    <source>
        <dbReference type="Proteomes" id="UP001315278"/>
    </source>
</evidence>
<name>A0ABS5FT76_9BRAD</name>
<dbReference type="InterPro" id="IPR036034">
    <property type="entry name" value="PDZ_sf"/>
</dbReference>
<evidence type="ECO:0000256" key="3">
    <source>
        <dbReference type="ARBA" id="ARBA00010541"/>
    </source>
</evidence>
<evidence type="ECO:0000256" key="2">
    <source>
        <dbReference type="ARBA" id="ARBA00004418"/>
    </source>
</evidence>
<evidence type="ECO:0000256" key="6">
    <source>
        <dbReference type="ARBA" id="ARBA00022670"/>
    </source>
</evidence>
<accession>A0ABS5FT76</accession>
<comment type="similarity">
    <text evidence="3">Belongs to the peptidase S1C family.</text>
</comment>
<evidence type="ECO:0000256" key="11">
    <source>
        <dbReference type="ARBA" id="ARBA00022825"/>
    </source>
</evidence>
<keyword evidence="10" id="KW-0378">Hydrolase</keyword>